<sequence length="100" mass="11631">MEGNCVICGREETLTRHHLIPRTRHHNKRNKREFERAVVRQVVGICRPCHSQIHALLSEKELEREFNTIAKLKEHPGVAKFAEWIATKPRGFKAAVQKAR</sequence>
<name>A0A6J4IM00_9BACT</name>
<dbReference type="PANTHER" id="PTHR37827">
    <property type="entry name" value="TUDOR DOMAIN-CONTAINING PROTEIN"/>
    <property type="match status" value="1"/>
</dbReference>
<dbReference type="AlphaFoldDB" id="A0A6J4IM00"/>
<dbReference type="Gene3D" id="1.10.30.50">
    <property type="match status" value="1"/>
</dbReference>
<protein>
    <recommendedName>
        <fullName evidence="2">HNH domain-containing protein</fullName>
    </recommendedName>
</protein>
<accession>A0A6J4IM00</accession>
<proteinExistence type="predicted"/>
<evidence type="ECO:0008006" key="2">
    <source>
        <dbReference type="Google" id="ProtNLM"/>
    </source>
</evidence>
<dbReference type="PANTHER" id="PTHR37827:SF1">
    <property type="entry name" value="HNH DOMAIN-CONTAINING PROTEIN"/>
    <property type="match status" value="1"/>
</dbReference>
<gene>
    <name evidence="1" type="ORF">AVDCRST_MAG42-2381</name>
</gene>
<organism evidence="1">
    <name type="scientific">uncultured Chthoniobacterales bacterium</name>
    <dbReference type="NCBI Taxonomy" id="1836801"/>
    <lineage>
        <taxon>Bacteria</taxon>
        <taxon>Pseudomonadati</taxon>
        <taxon>Verrucomicrobiota</taxon>
        <taxon>Spartobacteria</taxon>
        <taxon>Chthoniobacterales</taxon>
        <taxon>environmental samples</taxon>
    </lineage>
</organism>
<reference evidence="1" key="1">
    <citation type="submission" date="2020-02" db="EMBL/GenBank/DDBJ databases">
        <authorList>
            <person name="Meier V. D."/>
        </authorList>
    </citation>
    <scope>NUCLEOTIDE SEQUENCE</scope>
    <source>
        <strain evidence="1">AVDCRST_MAG42</strain>
    </source>
</reference>
<dbReference type="EMBL" id="CADCTA010000085">
    <property type="protein sequence ID" value="CAA9253917.1"/>
    <property type="molecule type" value="Genomic_DNA"/>
</dbReference>
<evidence type="ECO:0000313" key="1">
    <source>
        <dbReference type="EMBL" id="CAA9253917.1"/>
    </source>
</evidence>